<dbReference type="GO" id="GO:0016567">
    <property type="term" value="P:protein ubiquitination"/>
    <property type="evidence" value="ECO:0007669"/>
    <property type="project" value="UniProtKB-UniPathway"/>
</dbReference>
<dbReference type="InterPro" id="IPR013083">
    <property type="entry name" value="Znf_RING/FYVE/PHD"/>
</dbReference>
<dbReference type="AlphaFoldDB" id="A0A383W3Q4"/>
<dbReference type="PANTHER" id="PTHR23315:SF7">
    <property type="entry name" value="U-BOX DOMAIN-CONTAINING PROTEIN 4"/>
    <property type="match status" value="1"/>
</dbReference>
<reference evidence="4 5" key="1">
    <citation type="submission" date="2016-10" db="EMBL/GenBank/DDBJ databases">
        <authorList>
            <person name="Cai Z."/>
        </authorList>
    </citation>
    <scope>NUCLEOTIDE SEQUENCE [LARGE SCALE GENOMIC DNA]</scope>
</reference>
<evidence type="ECO:0000259" key="3">
    <source>
        <dbReference type="PROSITE" id="PS51698"/>
    </source>
</evidence>
<feature type="compositionally biased region" description="Polar residues" evidence="1">
    <location>
        <begin position="258"/>
        <end position="277"/>
    </location>
</feature>
<dbReference type="Proteomes" id="UP000256970">
    <property type="component" value="Unassembled WGS sequence"/>
</dbReference>
<feature type="compositionally biased region" description="Polar residues" evidence="1">
    <location>
        <begin position="172"/>
        <end position="182"/>
    </location>
</feature>
<dbReference type="GO" id="GO:0004842">
    <property type="term" value="F:ubiquitin-protein transferase activity"/>
    <property type="evidence" value="ECO:0007669"/>
    <property type="project" value="InterPro"/>
</dbReference>
<proteinExistence type="predicted"/>
<dbReference type="InterPro" id="IPR003613">
    <property type="entry name" value="Ubox_domain"/>
</dbReference>
<dbReference type="SUPFAM" id="SSF57850">
    <property type="entry name" value="RING/U-box"/>
    <property type="match status" value="1"/>
</dbReference>
<organism evidence="4 5">
    <name type="scientific">Tetradesmus obliquus</name>
    <name type="common">Green alga</name>
    <name type="synonym">Acutodesmus obliquus</name>
    <dbReference type="NCBI Taxonomy" id="3088"/>
    <lineage>
        <taxon>Eukaryota</taxon>
        <taxon>Viridiplantae</taxon>
        <taxon>Chlorophyta</taxon>
        <taxon>core chlorophytes</taxon>
        <taxon>Chlorophyceae</taxon>
        <taxon>CS clade</taxon>
        <taxon>Sphaeropleales</taxon>
        <taxon>Scenedesmaceae</taxon>
        <taxon>Tetradesmus</taxon>
    </lineage>
</organism>
<dbReference type="SMART" id="SM00504">
    <property type="entry name" value="Ubox"/>
    <property type="match status" value="1"/>
</dbReference>
<protein>
    <recommendedName>
        <fullName evidence="3">U-box domain-containing protein</fullName>
    </recommendedName>
</protein>
<keyword evidence="2" id="KW-0472">Membrane</keyword>
<feature type="transmembrane region" description="Helical" evidence="2">
    <location>
        <begin position="230"/>
        <end position="251"/>
    </location>
</feature>
<evidence type="ECO:0000256" key="2">
    <source>
        <dbReference type="SAM" id="Phobius"/>
    </source>
</evidence>
<evidence type="ECO:0000256" key="1">
    <source>
        <dbReference type="SAM" id="MobiDB-lite"/>
    </source>
</evidence>
<feature type="region of interest" description="Disordered" evidence="1">
    <location>
        <begin position="252"/>
        <end position="315"/>
    </location>
</feature>
<gene>
    <name evidence="4" type="ORF">BQ4739_LOCUS11872</name>
</gene>
<dbReference type="EMBL" id="FNXT01001075">
    <property type="protein sequence ID" value="SZX71752.1"/>
    <property type="molecule type" value="Genomic_DNA"/>
</dbReference>
<feature type="domain" description="U-box" evidence="3">
    <location>
        <begin position="59"/>
        <end position="133"/>
    </location>
</feature>
<dbReference type="PANTHER" id="PTHR23315">
    <property type="entry name" value="U BOX DOMAIN-CONTAINING"/>
    <property type="match status" value="1"/>
</dbReference>
<evidence type="ECO:0000313" key="4">
    <source>
        <dbReference type="EMBL" id="SZX71752.1"/>
    </source>
</evidence>
<sequence length="338" mass="35344">MQELHELQVMAMYGSEGQQAACKAKMGCKKQALVEQLCAALAPRAARAEQPLSPSAAAQAPAAYLCPISRDIMLDPMLLVETGQSYEAAHIRRWLEAHSTCPLTGERLSCKQLAPNYALRSSIQQWAEQHGVQLPPSPQHTPLLQHKAEVGAASTATAVSPLLPGAAGWQDVASSGADQAPTQPVPAKQQQQQQQDVKIGIIISSSGSSVAEEPASMQGKRRIRCTRTSWAVTLILLVVAVGAGVGLGMGLKKGSKHGSATVQLQPTPEGPNSNTCPSAAHCESRSTASPAVPPWQLAGTAGVANGSKGSSGRKQCPALVDEGVGSLRKVLHMVRSDV</sequence>
<dbReference type="CDD" id="cd16655">
    <property type="entry name" value="RING-Ubox_WDSUB1-like"/>
    <property type="match status" value="1"/>
</dbReference>
<keyword evidence="2" id="KW-1133">Transmembrane helix</keyword>
<dbReference type="Gene3D" id="3.30.40.10">
    <property type="entry name" value="Zinc/RING finger domain, C3HC4 (zinc finger)"/>
    <property type="match status" value="1"/>
</dbReference>
<dbReference type="UniPathway" id="UPA00143"/>
<keyword evidence="2" id="KW-0812">Transmembrane</keyword>
<name>A0A383W3Q4_TETOB</name>
<feature type="region of interest" description="Disordered" evidence="1">
    <location>
        <begin position="170"/>
        <end position="194"/>
    </location>
</feature>
<dbReference type="PROSITE" id="PS51698">
    <property type="entry name" value="U_BOX"/>
    <property type="match status" value="1"/>
</dbReference>
<dbReference type="Pfam" id="PF04564">
    <property type="entry name" value="U-box"/>
    <property type="match status" value="1"/>
</dbReference>
<accession>A0A383W3Q4</accession>
<keyword evidence="5" id="KW-1185">Reference proteome</keyword>
<evidence type="ECO:0000313" key="5">
    <source>
        <dbReference type="Proteomes" id="UP000256970"/>
    </source>
</evidence>